<evidence type="ECO:0000313" key="1">
    <source>
        <dbReference type="EMBL" id="QEA39654.1"/>
    </source>
</evidence>
<dbReference type="OrthoDB" id="3321814at2"/>
<reference evidence="1 2" key="1">
    <citation type="submission" date="2019-06" db="EMBL/GenBank/DDBJ databases">
        <title>Genome analyses of bacteria isolated from kimchi.</title>
        <authorList>
            <person name="Lee S."/>
            <person name="Ahn S."/>
            <person name="Roh S."/>
        </authorList>
    </citation>
    <scope>NUCLEOTIDE SEQUENCE [LARGE SCALE GENOMIC DNA]</scope>
    <source>
        <strain evidence="1 2">CBA4606</strain>
    </source>
</reference>
<organism evidence="1 2">
    <name type="scientific">Pistricoccus aurantiacus</name>
    <dbReference type="NCBI Taxonomy" id="1883414"/>
    <lineage>
        <taxon>Bacteria</taxon>
        <taxon>Pseudomonadati</taxon>
        <taxon>Pseudomonadota</taxon>
        <taxon>Gammaproteobacteria</taxon>
        <taxon>Oceanospirillales</taxon>
        <taxon>Halomonadaceae</taxon>
        <taxon>Pistricoccus</taxon>
    </lineage>
</organism>
<accession>A0A5B8STI7</accession>
<name>A0A5B8STI7_9GAMM</name>
<dbReference type="RefSeq" id="WP_147184702.1">
    <property type="nucleotide sequence ID" value="NZ_CP042382.1"/>
</dbReference>
<sequence length="480" mass="54469">MAQKYCHQIGEWVEDNVSQQVEQCVKRKCKWWCACCNKWFCSLVWVIVTIVKWVVKSVCEILGDFFDLLIAIIKGGWDIIAGIFTWDWSRIWDGFLKIVGAAGGLIGDIIRTVILPCGLYGAFRESANKWRLISYAEDLIDKSSRFTDDDRSQIKEALGINGGGFGLRLTLTSYRGFVRSDFTEPGETIPALVRWNNETNPAMRVDLKKLAGFRWDNFLQRSKPEIRGDVSSESDIDSYLNNPSSKRFSIYAMSDSALIDRVHNIQIKGDTIGLKLVVDLQDVLLTEPTQVQAVITKTDKLQNSCEVINLLAENPFNREPAVRGFKCNHPNDPKDITAEERARYLLCQPVIFATFRFQAHDSYTGYAACMYSSTCLEGGGTLGNHGGTGAIYRHGLPDWARTWVPIHELGHTFGLCHVDGLDRIMVNPKDRSWWSGWLVPEYLCFSGEPQFTHDEAKKVWDYIIAHFPTDCLANRRIELT</sequence>
<keyword evidence="2" id="KW-1185">Reference proteome</keyword>
<dbReference type="Proteomes" id="UP000321272">
    <property type="component" value="Chromosome"/>
</dbReference>
<dbReference type="AlphaFoldDB" id="A0A5B8STI7"/>
<proteinExistence type="predicted"/>
<gene>
    <name evidence="1" type="ORF">FGL86_11635</name>
</gene>
<dbReference type="SUPFAM" id="SSF55486">
    <property type="entry name" value="Metalloproteases ('zincins'), catalytic domain"/>
    <property type="match status" value="1"/>
</dbReference>
<dbReference type="KEGG" id="paur:FGL86_11635"/>
<protein>
    <submittedName>
        <fullName evidence="1">Uncharacterized protein</fullName>
    </submittedName>
</protein>
<evidence type="ECO:0000313" key="2">
    <source>
        <dbReference type="Proteomes" id="UP000321272"/>
    </source>
</evidence>
<dbReference type="EMBL" id="CP042382">
    <property type="protein sequence ID" value="QEA39654.1"/>
    <property type="molecule type" value="Genomic_DNA"/>
</dbReference>